<evidence type="ECO:0000313" key="2">
    <source>
        <dbReference type="Proteomes" id="UP000887566"/>
    </source>
</evidence>
<evidence type="ECO:0000256" key="1">
    <source>
        <dbReference type="SAM" id="SignalP"/>
    </source>
</evidence>
<reference evidence="3" key="1">
    <citation type="submission" date="2022-11" db="UniProtKB">
        <authorList>
            <consortium name="WormBaseParasite"/>
        </authorList>
    </citation>
    <scope>IDENTIFICATION</scope>
</reference>
<dbReference type="AlphaFoldDB" id="A0A914XJR6"/>
<name>A0A914XJR6_9BILA</name>
<accession>A0A914XJR6</accession>
<feature type="signal peptide" evidence="1">
    <location>
        <begin position="1"/>
        <end position="19"/>
    </location>
</feature>
<keyword evidence="1" id="KW-0732">Signal</keyword>
<dbReference type="Proteomes" id="UP000887566">
    <property type="component" value="Unplaced"/>
</dbReference>
<dbReference type="InterPro" id="IPR016187">
    <property type="entry name" value="CTDL_fold"/>
</dbReference>
<keyword evidence="2" id="KW-1185">Reference proteome</keyword>
<protein>
    <submittedName>
        <fullName evidence="3">C-type lectin domain-containing protein</fullName>
    </submittedName>
</protein>
<feature type="chain" id="PRO_5036721172" evidence="1">
    <location>
        <begin position="20"/>
        <end position="380"/>
    </location>
</feature>
<dbReference type="WBParaSite" id="PSAMB.scaffold855size40137.g9416.t1">
    <property type="protein sequence ID" value="PSAMB.scaffold855size40137.g9416.t1"/>
    <property type="gene ID" value="PSAMB.scaffold855size40137.g9416"/>
</dbReference>
<evidence type="ECO:0000313" key="3">
    <source>
        <dbReference type="WBParaSite" id="PSAMB.scaffold855size40137.g9416.t1"/>
    </source>
</evidence>
<dbReference type="SUPFAM" id="SSF56436">
    <property type="entry name" value="C-type lectin-like"/>
    <property type="match status" value="1"/>
</dbReference>
<proteinExistence type="predicted"/>
<sequence>MDRLCVIFTLVLLPTFVSTVSRLQTFCTQRSGQWFNTSQTCVFLSSETYSWNDGWDYCSSYVDTADENDTIKGRLAHLISESELFSLRSMSFTVGSPTIYLGAGAFVRGSRNIDDWNWCDTKACGRDGGQAKHPITIDLSGVYIDDGDKNCGEIEENNRGLKNKHELNTSNYVNHHLSTTNNINYQHTKSNYLNHRLITKAYVNHCLIKPYYANRPLTTSNNFSHRLTKFNYVNHRLTTSNNNNHQITATNYFNYLHTASDNVNHRPITRNNLNHRLTKFNYVNHRLTTTNNINHRLIRSNYINCRLTTTNQVNHRLTKSNYVNHQLTTKIIVDYQLTKSNNVIRSTASSLRQTELRSYTIRFASVHECEHTAAVRTLLL</sequence>
<organism evidence="2 3">
    <name type="scientific">Plectus sambesii</name>
    <dbReference type="NCBI Taxonomy" id="2011161"/>
    <lineage>
        <taxon>Eukaryota</taxon>
        <taxon>Metazoa</taxon>
        <taxon>Ecdysozoa</taxon>
        <taxon>Nematoda</taxon>
        <taxon>Chromadorea</taxon>
        <taxon>Plectida</taxon>
        <taxon>Plectina</taxon>
        <taxon>Plectoidea</taxon>
        <taxon>Plectidae</taxon>
        <taxon>Plectus</taxon>
    </lineage>
</organism>